<reference evidence="12" key="1">
    <citation type="journal article" date="2019" name="Int. J. Syst. Evol. Microbiol.">
        <title>The Global Catalogue of Microorganisms (GCM) 10K type strain sequencing project: providing services to taxonomists for standard genome sequencing and annotation.</title>
        <authorList>
            <consortium name="The Broad Institute Genomics Platform"/>
            <consortium name="The Broad Institute Genome Sequencing Center for Infectious Disease"/>
            <person name="Wu L."/>
            <person name="Ma J."/>
        </authorList>
    </citation>
    <scope>NUCLEOTIDE SEQUENCE [LARGE SCALE GENOMIC DNA]</scope>
    <source>
        <strain evidence="12">DFY41</strain>
    </source>
</reference>
<comment type="pathway">
    <text evidence="9">Protein modification; lipoprotein biosynthesis (signal peptide cleavage).</text>
</comment>
<evidence type="ECO:0000256" key="7">
    <source>
        <dbReference type="ARBA" id="ARBA00022989"/>
    </source>
</evidence>
<dbReference type="InterPro" id="IPR001872">
    <property type="entry name" value="Peptidase_A8"/>
</dbReference>
<comment type="function">
    <text evidence="9">This protein specifically catalyzes the removal of signal peptides from prolipoproteins.</text>
</comment>
<dbReference type="HAMAP" id="MF_00161">
    <property type="entry name" value="LspA"/>
    <property type="match status" value="1"/>
</dbReference>
<dbReference type="PRINTS" id="PR00781">
    <property type="entry name" value="LIPOSIGPTASE"/>
</dbReference>
<feature type="transmembrane region" description="Helical" evidence="9">
    <location>
        <begin position="107"/>
        <end position="128"/>
    </location>
</feature>
<evidence type="ECO:0000256" key="6">
    <source>
        <dbReference type="ARBA" id="ARBA00022801"/>
    </source>
</evidence>
<organism evidence="11 12">
    <name type="scientific">Nocardioides taihuensis</name>
    <dbReference type="NCBI Taxonomy" id="1835606"/>
    <lineage>
        <taxon>Bacteria</taxon>
        <taxon>Bacillati</taxon>
        <taxon>Actinomycetota</taxon>
        <taxon>Actinomycetes</taxon>
        <taxon>Propionibacteriales</taxon>
        <taxon>Nocardioidaceae</taxon>
        <taxon>Nocardioides</taxon>
    </lineage>
</organism>
<feature type="active site" evidence="9">
    <location>
        <position position="140"/>
    </location>
</feature>
<sequence>MQAARGASLTDAETESDDAGSRTRIRATFVVVALAAYLLDVATKILAVEHLRERDVELVGSWFVLHLTRNAGAAFSTGTELTLVISLVAVAAVVAVLWFARRLGSTTWAWALGLLLAGVAGNLTDRLFRSPAPLRGHVIDFLMVPNWPVFNIADICINVAAGLIVLQAFRGIGIDGRRHGREQAA</sequence>
<keyword evidence="6 9" id="KW-0378">Hydrolase</keyword>
<feature type="active site" evidence="9">
    <location>
        <position position="154"/>
    </location>
</feature>
<evidence type="ECO:0000256" key="5">
    <source>
        <dbReference type="ARBA" id="ARBA00022750"/>
    </source>
</evidence>
<evidence type="ECO:0000256" key="4">
    <source>
        <dbReference type="ARBA" id="ARBA00022692"/>
    </source>
</evidence>
<evidence type="ECO:0000313" key="11">
    <source>
        <dbReference type="EMBL" id="MFC5178915.1"/>
    </source>
</evidence>
<protein>
    <recommendedName>
        <fullName evidence="9">Lipoprotein signal peptidase</fullName>
        <ecNumber evidence="9">3.4.23.36</ecNumber>
    </recommendedName>
    <alternativeName>
        <fullName evidence="9">Prolipoprotein signal peptidase</fullName>
    </alternativeName>
    <alternativeName>
        <fullName evidence="9">Signal peptidase II</fullName>
        <shortName evidence="9">SPase II</shortName>
    </alternativeName>
</protein>
<comment type="caution">
    <text evidence="11">The sequence shown here is derived from an EMBL/GenBank/DDBJ whole genome shotgun (WGS) entry which is preliminary data.</text>
</comment>
<name>A0ABW0BNW0_9ACTN</name>
<dbReference type="EC" id="3.4.23.36" evidence="9"/>
<keyword evidence="8 9" id="KW-0472">Membrane</keyword>
<gene>
    <name evidence="9 11" type="primary">lspA</name>
    <name evidence="11" type="ORF">ACFPGP_19695</name>
</gene>
<accession>A0ABW0BNW0</accession>
<dbReference type="NCBIfam" id="TIGR00077">
    <property type="entry name" value="lspA"/>
    <property type="match status" value="1"/>
</dbReference>
<dbReference type="GO" id="GO:0004190">
    <property type="term" value="F:aspartic-type endopeptidase activity"/>
    <property type="evidence" value="ECO:0007669"/>
    <property type="project" value="UniProtKB-EC"/>
</dbReference>
<feature type="transmembrane region" description="Helical" evidence="9">
    <location>
        <begin position="81"/>
        <end position="100"/>
    </location>
</feature>
<evidence type="ECO:0000256" key="2">
    <source>
        <dbReference type="ARBA" id="ARBA00022475"/>
    </source>
</evidence>
<keyword evidence="7 9" id="KW-1133">Transmembrane helix</keyword>
<evidence type="ECO:0000256" key="3">
    <source>
        <dbReference type="ARBA" id="ARBA00022670"/>
    </source>
</evidence>
<dbReference type="Proteomes" id="UP001596087">
    <property type="component" value="Unassembled WGS sequence"/>
</dbReference>
<keyword evidence="4 9" id="KW-0812">Transmembrane</keyword>
<dbReference type="Pfam" id="PF01252">
    <property type="entry name" value="Peptidase_A8"/>
    <property type="match status" value="1"/>
</dbReference>
<keyword evidence="3 9" id="KW-0645">Protease</keyword>
<feature type="transmembrane region" description="Helical" evidence="9">
    <location>
        <begin position="27"/>
        <end position="47"/>
    </location>
</feature>
<keyword evidence="2 9" id="KW-1003">Cell membrane</keyword>
<feature type="transmembrane region" description="Helical" evidence="9">
    <location>
        <begin position="148"/>
        <end position="169"/>
    </location>
</feature>
<dbReference type="RefSeq" id="WP_378592688.1">
    <property type="nucleotide sequence ID" value="NZ_JBHSKD010000027.1"/>
</dbReference>
<keyword evidence="5 9" id="KW-0064">Aspartyl protease</keyword>
<dbReference type="PANTHER" id="PTHR33695:SF1">
    <property type="entry name" value="LIPOPROTEIN SIGNAL PEPTIDASE"/>
    <property type="match status" value="1"/>
</dbReference>
<dbReference type="PANTHER" id="PTHR33695">
    <property type="entry name" value="LIPOPROTEIN SIGNAL PEPTIDASE"/>
    <property type="match status" value="1"/>
</dbReference>
<evidence type="ECO:0000256" key="10">
    <source>
        <dbReference type="RuleBase" id="RU004181"/>
    </source>
</evidence>
<evidence type="ECO:0000313" key="12">
    <source>
        <dbReference type="Proteomes" id="UP001596087"/>
    </source>
</evidence>
<proteinExistence type="inferred from homology"/>
<evidence type="ECO:0000256" key="1">
    <source>
        <dbReference type="ARBA" id="ARBA00006139"/>
    </source>
</evidence>
<comment type="subcellular location">
    <subcellularLocation>
        <location evidence="9">Cell membrane</location>
        <topology evidence="9">Multi-pass membrane protein</topology>
    </subcellularLocation>
</comment>
<comment type="similarity">
    <text evidence="1 9 10">Belongs to the peptidase A8 family.</text>
</comment>
<comment type="catalytic activity">
    <reaction evidence="9">
        <text>Release of signal peptides from bacterial membrane prolipoproteins. Hydrolyzes -Xaa-Yaa-Zaa-|-(S,diacylglyceryl)Cys-, in which Xaa is hydrophobic (preferably Leu), and Yaa (Ala or Ser) and Zaa (Gly or Ala) have small, neutral side chains.</text>
        <dbReference type="EC" id="3.4.23.36"/>
    </reaction>
</comment>
<evidence type="ECO:0000256" key="8">
    <source>
        <dbReference type="ARBA" id="ARBA00023136"/>
    </source>
</evidence>
<evidence type="ECO:0000256" key="9">
    <source>
        <dbReference type="HAMAP-Rule" id="MF_00161"/>
    </source>
</evidence>
<keyword evidence="12" id="KW-1185">Reference proteome</keyword>
<dbReference type="EMBL" id="JBHSKD010000027">
    <property type="protein sequence ID" value="MFC5178915.1"/>
    <property type="molecule type" value="Genomic_DNA"/>
</dbReference>